<evidence type="ECO:0000256" key="3">
    <source>
        <dbReference type="SAM" id="MobiDB-lite"/>
    </source>
</evidence>
<keyword evidence="6" id="KW-1185">Reference proteome</keyword>
<dbReference type="GO" id="GO:0003677">
    <property type="term" value="F:DNA binding"/>
    <property type="evidence" value="ECO:0007669"/>
    <property type="project" value="UniProtKB-KW"/>
</dbReference>
<evidence type="ECO:0000256" key="2">
    <source>
        <dbReference type="ARBA" id="ARBA00023172"/>
    </source>
</evidence>
<reference evidence="5 6" key="1">
    <citation type="submission" date="2020-03" db="EMBL/GenBank/DDBJ databases">
        <title>Whole genome shotgun sequence of Phytohabitans suffuscus NBRC 105367.</title>
        <authorList>
            <person name="Komaki H."/>
            <person name="Tamura T."/>
        </authorList>
    </citation>
    <scope>NUCLEOTIDE SEQUENCE [LARGE SCALE GENOMIC DNA]</scope>
    <source>
        <strain evidence="5 6">NBRC 105367</strain>
    </source>
</reference>
<feature type="domain" description="Tyr recombinase" evidence="4">
    <location>
        <begin position="95"/>
        <end position="286"/>
    </location>
</feature>
<proteinExistence type="predicted"/>
<dbReference type="GO" id="GO:0006310">
    <property type="term" value="P:DNA recombination"/>
    <property type="evidence" value="ECO:0007669"/>
    <property type="project" value="UniProtKB-KW"/>
</dbReference>
<dbReference type="Pfam" id="PF00589">
    <property type="entry name" value="Phage_integrase"/>
    <property type="match status" value="1"/>
</dbReference>
<dbReference type="CDD" id="cd01189">
    <property type="entry name" value="INT_ICEBs1_C_like"/>
    <property type="match status" value="1"/>
</dbReference>
<dbReference type="EMBL" id="AP022871">
    <property type="protein sequence ID" value="BCB86624.1"/>
    <property type="molecule type" value="Genomic_DNA"/>
</dbReference>
<evidence type="ECO:0000313" key="6">
    <source>
        <dbReference type="Proteomes" id="UP000503011"/>
    </source>
</evidence>
<reference evidence="5 6" key="2">
    <citation type="submission" date="2020-03" db="EMBL/GenBank/DDBJ databases">
        <authorList>
            <person name="Ichikawa N."/>
            <person name="Kimura A."/>
            <person name="Kitahashi Y."/>
            <person name="Uohara A."/>
        </authorList>
    </citation>
    <scope>NUCLEOTIDE SEQUENCE [LARGE SCALE GENOMIC DNA]</scope>
    <source>
        <strain evidence="5 6">NBRC 105367</strain>
    </source>
</reference>
<dbReference type="InterPro" id="IPR011010">
    <property type="entry name" value="DNA_brk_join_enz"/>
</dbReference>
<dbReference type="InterPro" id="IPR050090">
    <property type="entry name" value="Tyrosine_recombinase_XerCD"/>
</dbReference>
<keyword evidence="1" id="KW-0238">DNA-binding</keyword>
<dbReference type="InterPro" id="IPR013762">
    <property type="entry name" value="Integrase-like_cat_sf"/>
</dbReference>
<protein>
    <recommendedName>
        <fullName evidence="4">Tyr recombinase domain-containing protein</fullName>
    </recommendedName>
</protein>
<dbReference type="RefSeq" id="WP_173158369.1">
    <property type="nucleotide sequence ID" value="NZ_AP022871.1"/>
</dbReference>
<dbReference type="PANTHER" id="PTHR30349">
    <property type="entry name" value="PHAGE INTEGRASE-RELATED"/>
    <property type="match status" value="1"/>
</dbReference>
<dbReference type="GO" id="GO:0015074">
    <property type="term" value="P:DNA integration"/>
    <property type="evidence" value="ECO:0007669"/>
    <property type="project" value="InterPro"/>
</dbReference>
<accession>A0A6F8YKG9</accession>
<dbReference type="Gene3D" id="1.10.443.10">
    <property type="entry name" value="Intergrase catalytic core"/>
    <property type="match status" value="1"/>
</dbReference>
<dbReference type="InterPro" id="IPR010998">
    <property type="entry name" value="Integrase_recombinase_N"/>
</dbReference>
<name>A0A6F8YKG9_9ACTN</name>
<keyword evidence="2" id="KW-0233">DNA recombination</keyword>
<dbReference type="PROSITE" id="PS51898">
    <property type="entry name" value="TYR_RECOMBINASE"/>
    <property type="match status" value="1"/>
</dbReference>
<feature type="region of interest" description="Disordered" evidence="3">
    <location>
        <begin position="300"/>
        <end position="323"/>
    </location>
</feature>
<feature type="compositionally biased region" description="Gly residues" evidence="3">
    <location>
        <begin position="309"/>
        <end position="323"/>
    </location>
</feature>
<dbReference type="AlphaFoldDB" id="A0A6F8YKG9"/>
<evidence type="ECO:0000313" key="5">
    <source>
        <dbReference type="EMBL" id="BCB86624.1"/>
    </source>
</evidence>
<evidence type="ECO:0000259" key="4">
    <source>
        <dbReference type="PROSITE" id="PS51898"/>
    </source>
</evidence>
<dbReference type="InterPro" id="IPR002104">
    <property type="entry name" value="Integrase_catalytic"/>
</dbReference>
<dbReference type="PANTHER" id="PTHR30349:SF91">
    <property type="entry name" value="INTA PROTEIN"/>
    <property type="match status" value="1"/>
</dbReference>
<dbReference type="SUPFAM" id="SSF56349">
    <property type="entry name" value="DNA breaking-rejoining enzymes"/>
    <property type="match status" value="1"/>
</dbReference>
<sequence>MFADIEAANEAIRAARRSTNPAVRASVRGRRVTGPATCHRIRAVLRVALNDAVADGLISSNPASLVKLRPARPARPLVRTEPRVDRWRNTGEIPGPVMVWTPEQTGKFLDHAAVHDPELYPLLHLIAYRGLRRGEAVGLRDADTQLDRAEIAITHQITVSGRVVQRKPPKSEAGNRVVALDTATVAVLRACRARRPSNSDGGLFFVREDGEAWHPDTVSRRFRRLVADAGLPQVRLHGLRHGIATLALAAGVDLKVVQSILGHSTITLTANTYTSVLPQLVQAAAEAVAAVIQRGRRGASGETTVRQYGDGGRTGGRPGGLVG</sequence>
<gene>
    <name evidence="5" type="ORF">Psuf_039370</name>
</gene>
<dbReference type="Gene3D" id="1.10.150.130">
    <property type="match status" value="1"/>
</dbReference>
<dbReference type="KEGG" id="psuu:Psuf_039370"/>
<evidence type="ECO:0000256" key="1">
    <source>
        <dbReference type="ARBA" id="ARBA00023125"/>
    </source>
</evidence>
<dbReference type="Proteomes" id="UP000503011">
    <property type="component" value="Chromosome"/>
</dbReference>
<organism evidence="5 6">
    <name type="scientific">Phytohabitans suffuscus</name>
    <dbReference type="NCBI Taxonomy" id="624315"/>
    <lineage>
        <taxon>Bacteria</taxon>
        <taxon>Bacillati</taxon>
        <taxon>Actinomycetota</taxon>
        <taxon>Actinomycetes</taxon>
        <taxon>Micromonosporales</taxon>
        <taxon>Micromonosporaceae</taxon>
    </lineage>
</organism>